<dbReference type="Pfam" id="PF14917">
    <property type="entry name" value="CCDC74_C"/>
    <property type="match status" value="1"/>
</dbReference>
<evidence type="ECO:0000259" key="4">
    <source>
        <dbReference type="Pfam" id="PF14916"/>
    </source>
</evidence>
<evidence type="ECO:0000259" key="5">
    <source>
        <dbReference type="Pfam" id="PF14917"/>
    </source>
</evidence>
<keyword evidence="6" id="KW-1185">Reference proteome</keyword>
<dbReference type="Pfam" id="PF14916">
    <property type="entry name" value="CCDC92"/>
    <property type="match status" value="1"/>
</dbReference>
<evidence type="ECO:0000256" key="1">
    <source>
        <dbReference type="ARBA" id="ARBA00023054"/>
    </source>
</evidence>
<dbReference type="RefSeq" id="XP_019621065.1">
    <property type="nucleotide sequence ID" value="XM_019765506.1"/>
</dbReference>
<dbReference type="GeneID" id="109467489"/>
<accession>A0A6P4XWP8</accession>
<keyword evidence="1 2" id="KW-0175">Coiled coil</keyword>
<gene>
    <name evidence="7" type="primary">LOC109467489</name>
</gene>
<name>A0A6P4XWP8_BRABE</name>
<feature type="compositionally biased region" description="Polar residues" evidence="3">
    <location>
        <begin position="1"/>
        <end position="13"/>
    </location>
</feature>
<reference evidence="7" key="1">
    <citation type="submission" date="2025-08" db="UniProtKB">
        <authorList>
            <consortium name="RefSeq"/>
        </authorList>
    </citation>
    <scope>IDENTIFICATION</scope>
    <source>
        <tissue evidence="7">Gonad</tissue>
    </source>
</reference>
<dbReference type="InterPro" id="IPR039496">
    <property type="entry name" value="CCDC92/74_N"/>
</dbReference>
<organism evidence="6 7">
    <name type="scientific">Branchiostoma belcheri</name>
    <name type="common">Amphioxus</name>
    <dbReference type="NCBI Taxonomy" id="7741"/>
    <lineage>
        <taxon>Eukaryota</taxon>
        <taxon>Metazoa</taxon>
        <taxon>Chordata</taxon>
        <taxon>Cephalochordata</taxon>
        <taxon>Leptocardii</taxon>
        <taxon>Amphioxiformes</taxon>
        <taxon>Branchiostomatidae</taxon>
        <taxon>Branchiostoma</taxon>
    </lineage>
</organism>
<feature type="coiled-coil region" evidence="2">
    <location>
        <begin position="101"/>
        <end position="128"/>
    </location>
</feature>
<feature type="domain" description="CCDC92/74 N-terminal" evidence="4">
    <location>
        <begin position="88"/>
        <end position="141"/>
    </location>
</feature>
<dbReference type="InterPro" id="IPR040370">
    <property type="entry name" value="CCDC74A/CCDC74B/CCDC92"/>
</dbReference>
<protein>
    <submittedName>
        <fullName evidence="7">Coiled-coil domain-containing protein 74A-like isoform X1</fullName>
    </submittedName>
</protein>
<dbReference type="PANTHER" id="PTHR14882">
    <property type="entry name" value="COILED-COIL DOMAIN-CONTAINING 74A"/>
    <property type="match status" value="1"/>
</dbReference>
<feature type="region of interest" description="Disordered" evidence="3">
    <location>
        <begin position="365"/>
        <end position="394"/>
    </location>
</feature>
<dbReference type="KEGG" id="bbel:109467489"/>
<dbReference type="InterPro" id="IPR029422">
    <property type="entry name" value="CCDC74_C"/>
</dbReference>
<feature type="domain" description="Coiled coil protein 74 C-terminal" evidence="5">
    <location>
        <begin position="263"/>
        <end position="390"/>
    </location>
</feature>
<evidence type="ECO:0000313" key="6">
    <source>
        <dbReference type="Proteomes" id="UP000515135"/>
    </source>
</evidence>
<evidence type="ECO:0000256" key="2">
    <source>
        <dbReference type="SAM" id="Coils"/>
    </source>
</evidence>
<sequence>MSSLAANSSTTSGLPPLQAQFPQWSRVGTLDKARYPRPFLRDRLQTLPPPGSGHDDRGDRQGSAGRVQFSPESTDSDLFGTGDMDANSRVQHLQKSMNFLKQQHGDVLKSLHDEIEGLKRENKDLHFKLIMSKGLSPKKASIVPELSSVSSTEDQSSTTKEDKLDELKTLFLEEEIRDLKYALREARSRNQYLTQIIQQSGRQQLQQVQVPQVPPADHAYQVHGNAQVQAVHTDSAQLATSQLREMVKTPQILLNPLQIVPGPGHPPRPPTLAECELIIKYLQNKGDRQSHELLRLKSDLRDVLYSHKWTPDAYLLAKAYVADDKSSEGEVETVAKLPKVPMKNPTKKLPEAAFRETEKVSLPALKSTLGNKNVERRKRVQAAQKSRLRKEVLQ</sequence>
<dbReference type="Proteomes" id="UP000515135">
    <property type="component" value="Unplaced"/>
</dbReference>
<dbReference type="PANTHER" id="PTHR14882:SF5">
    <property type="entry name" value="COILED-COIL DOMAIN CONTAINING 74A"/>
    <property type="match status" value="1"/>
</dbReference>
<evidence type="ECO:0000256" key="3">
    <source>
        <dbReference type="SAM" id="MobiDB-lite"/>
    </source>
</evidence>
<dbReference type="OrthoDB" id="2155209at2759"/>
<feature type="compositionally biased region" description="Basic and acidic residues" evidence="3">
    <location>
        <begin position="29"/>
        <end position="44"/>
    </location>
</feature>
<dbReference type="AlphaFoldDB" id="A0A6P4XWP8"/>
<evidence type="ECO:0000313" key="7">
    <source>
        <dbReference type="RefSeq" id="XP_019621065.1"/>
    </source>
</evidence>
<feature type="region of interest" description="Disordered" evidence="3">
    <location>
        <begin position="1"/>
        <end position="84"/>
    </location>
</feature>
<proteinExistence type="predicted"/>